<evidence type="ECO:0000256" key="3">
    <source>
        <dbReference type="ARBA" id="ARBA00022692"/>
    </source>
</evidence>
<dbReference type="InterPro" id="IPR050586">
    <property type="entry name" value="CPA3_Na-H_Antiporter_D"/>
</dbReference>
<feature type="transmembrane region" description="Helical" evidence="6">
    <location>
        <begin position="380"/>
        <end position="399"/>
    </location>
</feature>
<feature type="transmembrane region" description="Helical" evidence="6">
    <location>
        <begin position="253"/>
        <end position="273"/>
    </location>
</feature>
<dbReference type="PANTHER" id="PTHR42703">
    <property type="entry name" value="NADH DEHYDROGENASE"/>
    <property type="match status" value="1"/>
</dbReference>
<feature type="transmembrane region" description="Helical" evidence="6">
    <location>
        <begin position="179"/>
        <end position="198"/>
    </location>
</feature>
<accession>A0A523BEM8</accession>
<keyword evidence="3 6" id="KW-0812">Transmembrane</keyword>
<feature type="transmembrane region" description="Helical" evidence="6">
    <location>
        <begin position="324"/>
        <end position="344"/>
    </location>
</feature>
<evidence type="ECO:0000256" key="5">
    <source>
        <dbReference type="ARBA" id="ARBA00023136"/>
    </source>
</evidence>
<feature type="transmembrane region" description="Helical" evidence="6">
    <location>
        <begin position="33"/>
        <end position="56"/>
    </location>
</feature>
<keyword evidence="5 6" id="KW-0472">Membrane</keyword>
<protein>
    <submittedName>
        <fullName evidence="8">NADH-quinone oxidoreductase subunit M</fullName>
    </submittedName>
</protein>
<keyword evidence="4 6" id="KW-1133">Transmembrane helix</keyword>
<dbReference type="InterPro" id="IPR001750">
    <property type="entry name" value="ND/Mrp_TM"/>
</dbReference>
<name>A0A523BEM8_9CREN</name>
<dbReference type="PANTHER" id="PTHR42703:SF1">
    <property type="entry name" value="NA(+)_H(+) ANTIPORTER SUBUNIT D1"/>
    <property type="match status" value="1"/>
</dbReference>
<dbReference type="Proteomes" id="UP000315399">
    <property type="component" value="Unassembled WGS sequence"/>
</dbReference>
<reference evidence="8 9" key="1">
    <citation type="journal article" date="2019" name="Nat. Microbiol.">
        <title>Expanding anaerobic alkane metabolism in the domain of Archaea.</title>
        <authorList>
            <person name="Wang Y."/>
            <person name="Wegener G."/>
            <person name="Hou J."/>
            <person name="Wang F."/>
            <person name="Xiao X."/>
        </authorList>
    </citation>
    <scope>NUCLEOTIDE SEQUENCE [LARGE SCALE GENOMIC DNA]</scope>
    <source>
        <strain evidence="8">WYZ-LMO10</strain>
    </source>
</reference>
<feature type="transmembrane region" description="Helical" evidence="6">
    <location>
        <begin position="84"/>
        <end position="104"/>
    </location>
</feature>
<evidence type="ECO:0000256" key="4">
    <source>
        <dbReference type="ARBA" id="ARBA00022989"/>
    </source>
</evidence>
<evidence type="ECO:0000256" key="1">
    <source>
        <dbReference type="ARBA" id="ARBA00004651"/>
    </source>
</evidence>
<dbReference type="GO" id="GO:0008137">
    <property type="term" value="F:NADH dehydrogenase (ubiquinone) activity"/>
    <property type="evidence" value="ECO:0007669"/>
    <property type="project" value="InterPro"/>
</dbReference>
<organism evidence="8 9">
    <name type="scientific">Thermoproteota archaeon</name>
    <dbReference type="NCBI Taxonomy" id="2056631"/>
    <lineage>
        <taxon>Archaea</taxon>
        <taxon>Thermoproteota</taxon>
    </lineage>
</organism>
<feature type="transmembrane region" description="Helical" evidence="6">
    <location>
        <begin position="6"/>
        <end position="26"/>
    </location>
</feature>
<keyword evidence="2" id="KW-1003">Cell membrane</keyword>
<sequence length="498" mass="54576">MIYIPYLLLQVVLLPILSTPLLVLLGRKIGKRVGWVAGGILAYTTSLLIIAGYNIWSSSAPIAEEYSWATAIFILKFGFLADGLSLPVALIMNIICNALVVFSIEYLDHRIHIIYKKASNPLNAYYYSLFMFFATGLMGISFATNLIEVYVFLDFLLVPLYFIMDYFGYTERHRVATMCFLWGFVAGAMFLVGSIIAYSQTGSFAISDLPALMGKPLATMASLFMLLGILIKLAVFGFHVWLPWVHAEHPTCIAGVLAIIVGVENYLLARIFFQHLPGILEPLSLPLMVWALITMVYGAMLTIAQDDVKRLHACSTIGQTAYSLLGLASCTTFGAVGGIFYFLSHSLGKAILFSVAGIIVYQTGIRDMREMGGLAKKMPVTATLCILGSIILSAIPPLSGFTAEWIMFVGIFEKGSLSTANLLVAVIGLFATFFTLIYTFWPVMRIFFGPLPHSLENVKEAPLTMLLPLIILAVISFIIGVYPELVTRLLISALALGG</sequence>
<evidence type="ECO:0000256" key="2">
    <source>
        <dbReference type="ARBA" id="ARBA00022475"/>
    </source>
</evidence>
<dbReference type="GO" id="GO:0005886">
    <property type="term" value="C:plasma membrane"/>
    <property type="evidence" value="ECO:0007669"/>
    <property type="project" value="UniProtKB-SubCell"/>
</dbReference>
<feature type="transmembrane region" description="Helical" evidence="6">
    <location>
        <begin position="285"/>
        <end position="304"/>
    </location>
</feature>
<feature type="domain" description="NADH:quinone oxidoreductase/Mrp antiporter transmembrane" evidence="7">
    <location>
        <begin position="143"/>
        <end position="433"/>
    </location>
</feature>
<feature type="transmembrane region" description="Helical" evidence="6">
    <location>
        <begin position="462"/>
        <end position="482"/>
    </location>
</feature>
<gene>
    <name evidence="8" type="ORF">DSO08_02360</name>
</gene>
<feature type="transmembrane region" description="Helical" evidence="6">
    <location>
        <begin position="124"/>
        <end position="143"/>
    </location>
</feature>
<evidence type="ECO:0000256" key="6">
    <source>
        <dbReference type="SAM" id="Phobius"/>
    </source>
</evidence>
<comment type="caution">
    <text evidence="8">The sequence shown here is derived from an EMBL/GenBank/DDBJ whole genome shotgun (WGS) entry which is preliminary data.</text>
</comment>
<feature type="transmembrane region" description="Helical" evidence="6">
    <location>
        <begin position="419"/>
        <end position="441"/>
    </location>
</feature>
<dbReference type="AlphaFoldDB" id="A0A523BEM8"/>
<proteinExistence type="predicted"/>
<dbReference type="Pfam" id="PF00361">
    <property type="entry name" value="Proton_antipo_M"/>
    <property type="match status" value="1"/>
</dbReference>
<evidence type="ECO:0000313" key="9">
    <source>
        <dbReference type="Proteomes" id="UP000315399"/>
    </source>
</evidence>
<evidence type="ECO:0000313" key="8">
    <source>
        <dbReference type="EMBL" id="TDA39354.1"/>
    </source>
</evidence>
<dbReference type="PRINTS" id="PR01437">
    <property type="entry name" value="NUOXDRDTASE4"/>
</dbReference>
<dbReference type="EMBL" id="QNVH01000015">
    <property type="protein sequence ID" value="TDA39354.1"/>
    <property type="molecule type" value="Genomic_DNA"/>
</dbReference>
<feature type="transmembrane region" description="Helical" evidence="6">
    <location>
        <begin position="149"/>
        <end position="167"/>
    </location>
</feature>
<dbReference type="GO" id="GO:0042773">
    <property type="term" value="P:ATP synthesis coupled electron transport"/>
    <property type="evidence" value="ECO:0007669"/>
    <property type="project" value="InterPro"/>
</dbReference>
<comment type="subcellular location">
    <subcellularLocation>
        <location evidence="1">Cell membrane</location>
        <topology evidence="1">Multi-pass membrane protein</topology>
    </subcellularLocation>
</comment>
<dbReference type="InterPro" id="IPR003918">
    <property type="entry name" value="NADH_UbQ_OxRdtase"/>
</dbReference>
<evidence type="ECO:0000259" key="7">
    <source>
        <dbReference type="Pfam" id="PF00361"/>
    </source>
</evidence>
<feature type="transmembrane region" description="Helical" evidence="6">
    <location>
        <begin position="218"/>
        <end position="241"/>
    </location>
</feature>